<proteinExistence type="predicted"/>
<dbReference type="NCBIfam" id="NF038232">
    <property type="entry name" value="STM3845_fam"/>
    <property type="match status" value="1"/>
</dbReference>
<dbReference type="InterPro" id="IPR049725">
    <property type="entry name" value="STM3845-like"/>
</dbReference>
<evidence type="ECO:0000313" key="1">
    <source>
        <dbReference type="EMBL" id="PUE63629.1"/>
    </source>
</evidence>
<dbReference type="EMBL" id="MUXE01000017">
    <property type="protein sequence ID" value="PUE63629.1"/>
    <property type="molecule type" value="Genomic_DNA"/>
</dbReference>
<accession>A0A363CX36</accession>
<reference evidence="1 2" key="1">
    <citation type="submission" date="2017-02" db="EMBL/GenBank/DDBJ databases">
        <title>Arcobacter caeni sp. nov, a new Arcobacter species isolated from reclaimed water.</title>
        <authorList>
            <person name="Figueras M.J."/>
            <person name="Perez-Cataluna A."/>
            <person name="Salas-Masso N."/>
        </authorList>
    </citation>
    <scope>NUCLEOTIDE SEQUENCE [LARGE SCALE GENOMIC DNA]</scope>
    <source>
        <strain evidence="1 2">RW17-10</strain>
    </source>
</reference>
<keyword evidence="2" id="KW-1185">Reference proteome</keyword>
<dbReference type="RefSeq" id="WP_108560518.1">
    <property type="nucleotide sequence ID" value="NZ_MUXE01000017.1"/>
</dbReference>
<gene>
    <name evidence="1" type="ORF">B0174_10410</name>
</gene>
<dbReference type="AlphaFoldDB" id="A0A363CX36"/>
<protein>
    <submittedName>
        <fullName evidence="1">Uncharacterized protein</fullName>
    </submittedName>
</protein>
<comment type="caution">
    <text evidence="1">The sequence shown here is derived from an EMBL/GenBank/DDBJ whole genome shotgun (WGS) entry which is preliminary data.</text>
</comment>
<sequence length="308" mass="36530">MTEYIPNKILLEYYNEIDSIFKKIKSYRKHLDVIFVFGGAEDGYTRNKFLNYVETNNLTPFNFITIESLYKDIVNFSKTHKTISAKKIKLANLELEAINNAYSILLFPESPGSFAELGFFSADEKTREKILVMNNSKYDHEESYINELIKLVHEERQISPFYFSVDREIEEFEKYLKKVIHGYKDFDEYNSDVFESFTSFEKEIVKLSLIYETIKIIPYLSVGELTVVLRFIFKEKKIKVINFDRYIMSMVSLLVVSGLIKREEIDTKHFFIVSDENYNLFLFEDFTDNEYKKKLKISMLVKKSRGLF</sequence>
<dbReference type="OrthoDB" id="5465186at2"/>
<evidence type="ECO:0000313" key="2">
    <source>
        <dbReference type="Proteomes" id="UP000251135"/>
    </source>
</evidence>
<dbReference type="Proteomes" id="UP000251135">
    <property type="component" value="Unassembled WGS sequence"/>
</dbReference>
<organism evidence="1 2">
    <name type="scientific">Arcobacter caeni</name>
    <dbReference type="NCBI Taxonomy" id="1912877"/>
    <lineage>
        <taxon>Bacteria</taxon>
        <taxon>Pseudomonadati</taxon>
        <taxon>Campylobacterota</taxon>
        <taxon>Epsilonproteobacteria</taxon>
        <taxon>Campylobacterales</taxon>
        <taxon>Arcobacteraceae</taxon>
        <taxon>Arcobacter</taxon>
    </lineage>
</organism>
<name>A0A363CX36_9BACT</name>